<organism evidence="2 3">
    <name type="scientific">Sphingobium fuliginis ATCC 27551</name>
    <dbReference type="NCBI Taxonomy" id="1208342"/>
    <lineage>
        <taxon>Bacteria</taxon>
        <taxon>Pseudomonadati</taxon>
        <taxon>Pseudomonadota</taxon>
        <taxon>Alphaproteobacteria</taxon>
        <taxon>Sphingomonadales</taxon>
        <taxon>Sphingomonadaceae</taxon>
        <taxon>Sphingobium</taxon>
    </lineage>
</organism>
<name>A0A5B8CAY6_SPHSA</name>
<evidence type="ECO:0000256" key="1">
    <source>
        <dbReference type="SAM" id="MobiDB-lite"/>
    </source>
</evidence>
<protein>
    <submittedName>
        <fullName evidence="2">Uncharacterized protein</fullName>
    </submittedName>
</protein>
<sequence length="84" mass="9217">MQPNNENHAVGEDSALHTRHNIALYHRDHMRFNATLLLEIAADISREANRLKVFGTIGSVSRSRSQPLPSTPPTRAAPHAVAAI</sequence>
<dbReference type="AlphaFoldDB" id="A0A5B8CAY6"/>
<dbReference type="Proteomes" id="UP000311469">
    <property type="component" value="Chromosome cSF1"/>
</dbReference>
<dbReference type="EMBL" id="CP041016">
    <property type="protein sequence ID" value="QDC36359.1"/>
    <property type="molecule type" value="Genomic_DNA"/>
</dbReference>
<dbReference type="KEGG" id="sufl:FIL70_02975"/>
<accession>A0A5B8CAY6</accession>
<feature type="compositionally biased region" description="Polar residues" evidence="1">
    <location>
        <begin position="59"/>
        <end position="68"/>
    </location>
</feature>
<evidence type="ECO:0000313" key="3">
    <source>
        <dbReference type="Proteomes" id="UP000311469"/>
    </source>
</evidence>
<evidence type="ECO:0000313" key="2">
    <source>
        <dbReference type="EMBL" id="QDC36359.1"/>
    </source>
</evidence>
<dbReference type="RefSeq" id="WP_140041568.1">
    <property type="nucleotide sequence ID" value="NZ_CP041016.1"/>
</dbReference>
<gene>
    <name evidence="2" type="ORF">FIL70_02975</name>
</gene>
<feature type="region of interest" description="Disordered" evidence="1">
    <location>
        <begin position="59"/>
        <end position="84"/>
    </location>
</feature>
<reference evidence="2 3" key="1">
    <citation type="submission" date="2019-06" db="EMBL/GenBank/DDBJ databases">
        <title>Genome organization and adaptive potential of archetypical organophosphate degarding Sphingobium fuliginis ATCC 27551.</title>
        <authorList>
            <person name="Sarwar A."/>
            <person name="Parthasarathy S."/>
            <person name="Singh C."/>
            <person name="Siddavattam D."/>
        </authorList>
    </citation>
    <scope>NUCLEOTIDE SEQUENCE [LARGE SCALE GENOMIC DNA]</scope>
    <source>
        <strain evidence="2 3">ATCC 27551</strain>
    </source>
</reference>
<proteinExistence type="predicted"/>